<proteinExistence type="predicted"/>
<accession>A0A1X6ZWA8</accession>
<dbReference type="Pfam" id="PF01593">
    <property type="entry name" value="Amino_oxidase"/>
    <property type="match status" value="1"/>
</dbReference>
<evidence type="ECO:0000256" key="2">
    <source>
        <dbReference type="ARBA" id="ARBA00038825"/>
    </source>
</evidence>
<dbReference type="Proteomes" id="UP000193570">
    <property type="component" value="Unassembled WGS sequence"/>
</dbReference>
<dbReference type="InterPro" id="IPR036188">
    <property type="entry name" value="FAD/NAD-bd_sf"/>
</dbReference>
<sequence length="520" mass="54612">MADAVVIGAGHNGLAAAAALAAKGWSVEVFEQADVPGGAVKTREVTLPGFRHDTGAMNLSLFAGSPFAQAHGAALARHGMDFAPAADCFATAFPDGRWLGVSTDLAVTAARIGGQSARDAATWRRLVAEFGQDAPHIFAVLGAPMTLRSLGRTALSVARQRGIGHVRSLARLMLQSPRAFLDETFESERVKAMCAAWGMHLDFAPDQSGGAVFPYLEAMANQSFGMVIGRGGADTIVRAMVGMIEAAGGSVTCNAPVAEVLTAGGRATGVWLAEGRRVKAEKAVIANVAPSGLARLLPRGSGSARFDDGLARFRHAPGTMMLHLAMDDLPDWAAGAELRRFAYVHLAPSLHRMAATYAEAQAGLLPAEPVIVVGQPTVVDPTRAPEGKHILWVQVRMVPGTIRGDAANEIAARDWTTARDAYAERVLDIMERYAPGLRARILARHVESPEDLEADNPNLVGGDQICGSHHPAQNFLFRPVPGFSDGATPIKRLWMVGAATWPGAGTGAGSGTLLAKRLAG</sequence>
<evidence type="ECO:0000256" key="3">
    <source>
        <dbReference type="ARBA" id="ARBA00040298"/>
    </source>
</evidence>
<evidence type="ECO:0000259" key="4">
    <source>
        <dbReference type="Pfam" id="PF01593"/>
    </source>
</evidence>
<dbReference type="PANTHER" id="PTHR10668:SF105">
    <property type="entry name" value="DEHYDROGENASE-RELATED"/>
    <property type="match status" value="1"/>
</dbReference>
<protein>
    <recommendedName>
        <fullName evidence="3">Pyridine nucleotide-disulfide oxidoreductase domain-containing protein 2</fullName>
    </recommendedName>
</protein>
<dbReference type="OrthoDB" id="9774675at2"/>
<feature type="domain" description="Amine oxidase" evidence="4">
    <location>
        <begin position="13"/>
        <end position="435"/>
    </location>
</feature>
<dbReference type="SUPFAM" id="SSF51905">
    <property type="entry name" value="FAD/NAD(P)-binding domain"/>
    <property type="match status" value="1"/>
</dbReference>
<dbReference type="InterPro" id="IPR002937">
    <property type="entry name" value="Amino_oxidase"/>
</dbReference>
<organism evidence="5 6">
    <name type="scientific">Roseivivax jejudonensis</name>
    <dbReference type="NCBI Taxonomy" id="1529041"/>
    <lineage>
        <taxon>Bacteria</taxon>
        <taxon>Pseudomonadati</taxon>
        <taxon>Pseudomonadota</taxon>
        <taxon>Alphaproteobacteria</taxon>
        <taxon>Rhodobacterales</taxon>
        <taxon>Roseobacteraceae</taxon>
        <taxon>Roseivivax</taxon>
    </lineage>
</organism>
<comment type="subunit">
    <text evidence="2">Interacts with COX5B; this interaction may contribute to localize PYROXD2 to the inner face of the inner mitochondrial membrane.</text>
</comment>
<gene>
    <name evidence="5" type="primary">carC</name>
    <name evidence="5" type="ORF">ROJ8625_03186</name>
</gene>
<dbReference type="GO" id="GO:0016491">
    <property type="term" value="F:oxidoreductase activity"/>
    <property type="evidence" value="ECO:0007669"/>
    <property type="project" value="UniProtKB-KW"/>
</dbReference>
<dbReference type="Gene3D" id="3.50.50.60">
    <property type="entry name" value="FAD/NAD(P)-binding domain"/>
    <property type="match status" value="2"/>
</dbReference>
<dbReference type="AlphaFoldDB" id="A0A1X6ZWA8"/>
<reference evidence="5 6" key="1">
    <citation type="submission" date="2017-03" db="EMBL/GenBank/DDBJ databases">
        <authorList>
            <person name="Afonso C.L."/>
            <person name="Miller P.J."/>
            <person name="Scott M.A."/>
            <person name="Spackman E."/>
            <person name="Goraichik I."/>
            <person name="Dimitrov K.M."/>
            <person name="Suarez D.L."/>
            <person name="Swayne D.E."/>
        </authorList>
    </citation>
    <scope>NUCLEOTIDE SEQUENCE [LARGE SCALE GENOMIC DNA]</scope>
    <source>
        <strain evidence="5 6">CECT 8625</strain>
    </source>
</reference>
<dbReference type="RefSeq" id="WP_085792877.1">
    <property type="nucleotide sequence ID" value="NZ_FWFK01000006.1"/>
</dbReference>
<evidence type="ECO:0000256" key="1">
    <source>
        <dbReference type="ARBA" id="ARBA00037217"/>
    </source>
</evidence>
<evidence type="ECO:0000313" key="6">
    <source>
        <dbReference type="Proteomes" id="UP000193570"/>
    </source>
</evidence>
<dbReference type="PRINTS" id="PR00419">
    <property type="entry name" value="ADXRDTASE"/>
</dbReference>
<keyword evidence="5" id="KW-0560">Oxidoreductase</keyword>
<keyword evidence="6" id="KW-1185">Reference proteome</keyword>
<dbReference type="PANTHER" id="PTHR10668">
    <property type="entry name" value="PHYTOENE DEHYDROGENASE"/>
    <property type="match status" value="1"/>
</dbReference>
<comment type="function">
    <text evidence="1">Probable oxidoreductase that may play a role as regulator of mitochondrial function.</text>
</comment>
<dbReference type="EMBL" id="FWFK01000006">
    <property type="protein sequence ID" value="SLN63258.1"/>
    <property type="molecule type" value="Genomic_DNA"/>
</dbReference>
<name>A0A1X6ZWA8_9RHOB</name>
<evidence type="ECO:0000313" key="5">
    <source>
        <dbReference type="EMBL" id="SLN63258.1"/>
    </source>
</evidence>